<gene>
    <name evidence="2" type="ORF">NOG11_12380</name>
</gene>
<dbReference type="EMBL" id="JANIBC010000013">
    <property type="protein sequence ID" value="MCQ8186177.1"/>
    <property type="molecule type" value="Genomic_DNA"/>
</dbReference>
<dbReference type="InterPro" id="IPR000073">
    <property type="entry name" value="AB_hydrolase_1"/>
</dbReference>
<dbReference type="InterPro" id="IPR029058">
    <property type="entry name" value="AB_hydrolase_fold"/>
</dbReference>
<sequence length="369" mass="40162">MLLAALVLPLTVYGGMRGSRWTEWRSVGAEGIVLVEKVSARGTEHALFVRGRDAEAPLLLFLPGGPGESAVPYSAEFTGRLQDHFVVAHAEFGVGRGEPYENTPTLEEYTADVEAVLDRFRSRFAGRRVLLIGNSLGSIHALRIAQRSPGKVSGIVTIGQTVDWPEGSALSTAELQRRALAAGDAVTAEAAASLPQTLTLSDDPLMIDFAAVAKQRELLRRFGMERVAERHVPQVRWLTTLTTPTHSPREACNLMWAEGTICALIAPHPNWWAQWNEVISGVLAFDARKDVPALDVPYLAISGTEDWICPAELVIRYEEALSAPWKDILLIEGAGHYTHLDAPDRFQAAVLAFARKNGLLEAETVGSGL</sequence>
<dbReference type="GO" id="GO:0016787">
    <property type="term" value="F:hydrolase activity"/>
    <property type="evidence" value="ECO:0007669"/>
    <property type="project" value="UniProtKB-KW"/>
</dbReference>
<keyword evidence="2" id="KW-0378">Hydrolase</keyword>
<dbReference type="AlphaFoldDB" id="A0A9X2LAQ5"/>
<dbReference type="PANTHER" id="PTHR43194:SF2">
    <property type="entry name" value="PEROXISOMAL MEMBRANE PROTEIN LPX1"/>
    <property type="match status" value="1"/>
</dbReference>
<dbReference type="Proteomes" id="UP001142610">
    <property type="component" value="Unassembled WGS sequence"/>
</dbReference>
<dbReference type="Gene3D" id="3.40.50.1820">
    <property type="entry name" value="alpha/beta hydrolase"/>
    <property type="match status" value="1"/>
</dbReference>
<comment type="caution">
    <text evidence="2">The sequence shown here is derived from an EMBL/GenBank/DDBJ whole genome shotgun (WGS) entry which is preliminary data.</text>
</comment>
<dbReference type="SUPFAM" id="SSF53474">
    <property type="entry name" value="alpha/beta-Hydrolases"/>
    <property type="match status" value="1"/>
</dbReference>
<keyword evidence="3" id="KW-1185">Reference proteome</keyword>
<reference evidence="2" key="1">
    <citation type="submission" date="2022-07" db="EMBL/GenBank/DDBJ databases">
        <title>Parvularcula maris sp. nov., an algicidal bacterium isolated from seawater.</title>
        <authorList>
            <person name="Li F."/>
        </authorList>
    </citation>
    <scope>NUCLEOTIDE SEQUENCE</scope>
    <source>
        <strain evidence="2">BGMRC 0090</strain>
    </source>
</reference>
<accession>A0A9X2LAQ5</accession>
<evidence type="ECO:0000259" key="1">
    <source>
        <dbReference type="Pfam" id="PF00561"/>
    </source>
</evidence>
<name>A0A9X2LAQ5_9PROT</name>
<dbReference type="InterPro" id="IPR050228">
    <property type="entry name" value="Carboxylesterase_BioH"/>
</dbReference>
<dbReference type="RefSeq" id="WP_256620072.1">
    <property type="nucleotide sequence ID" value="NZ_JANIBC010000013.1"/>
</dbReference>
<feature type="domain" description="AB hydrolase-1" evidence="1">
    <location>
        <begin position="57"/>
        <end position="343"/>
    </location>
</feature>
<proteinExistence type="predicted"/>
<organism evidence="2 3">
    <name type="scientific">Parvularcula maris</name>
    <dbReference type="NCBI Taxonomy" id="2965077"/>
    <lineage>
        <taxon>Bacteria</taxon>
        <taxon>Pseudomonadati</taxon>
        <taxon>Pseudomonadota</taxon>
        <taxon>Alphaproteobacteria</taxon>
        <taxon>Parvularculales</taxon>
        <taxon>Parvularculaceae</taxon>
        <taxon>Parvularcula</taxon>
    </lineage>
</organism>
<evidence type="ECO:0000313" key="2">
    <source>
        <dbReference type="EMBL" id="MCQ8186177.1"/>
    </source>
</evidence>
<protein>
    <submittedName>
        <fullName evidence="2">Alpha/beta hydrolase</fullName>
    </submittedName>
</protein>
<dbReference type="Pfam" id="PF00561">
    <property type="entry name" value="Abhydrolase_1"/>
    <property type="match status" value="1"/>
</dbReference>
<dbReference type="PANTHER" id="PTHR43194">
    <property type="entry name" value="HYDROLASE ALPHA/BETA FOLD FAMILY"/>
    <property type="match status" value="1"/>
</dbReference>
<evidence type="ECO:0000313" key="3">
    <source>
        <dbReference type="Proteomes" id="UP001142610"/>
    </source>
</evidence>